<feature type="region of interest" description="Disordered" evidence="1">
    <location>
        <begin position="224"/>
        <end position="261"/>
    </location>
</feature>
<dbReference type="Proteomes" id="UP001187192">
    <property type="component" value="Unassembled WGS sequence"/>
</dbReference>
<name>A0AA87ZEQ3_FICCA</name>
<dbReference type="EMBL" id="BTGU01006140">
    <property type="protein sequence ID" value="GMN34893.1"/>
    <property type="molecule type" value="Genomic_DNA"/>
</dbReference>
<feature type="compositionally biased region" description="Polar residues" evidence="1">
    <location>
        <begin position="231"/>
        <end position="243"/>
    </location>
</feature>
<reference evidence="2" key="1">
    <citation type="submission" date="2023-07" db="EMBL/GenBank/DDBJ databases">
        <title>draft genome sequence of fig (Ficus carica).</title>
        <authorList>
            <person name="Takahashi T."/>
            <person name="Nishimura K."/>
        </authorList>
    </citation>
    <scope>NUCLEOTIDE SEQUENCE</scope>
</reference>
<evidence type="ECO:0000313" key="3">
    <source>
        <dbReference type="Proteomes" id="UP001187192"/>
    </source>
</evidence>
<evidence type="ECO:0000256" key="1">
    <source>
        <dbReference type="SAM" id="MobiDB-lite"/>
    </source>
</evidence>
<accession>A0AA87ZEQ3</accession>
<organism evidence="2 3">
    <name type="scientific">Ficus carica</name>
    <name type="common">Common fig</name>
    <dbReference type="NCBI Taxonomy" id="3494"/>
    <lineage>
        <taxon>Eukaryota</taxon>
        <taxon>Viridiplantae</taxon>
        <taxon>Streptophyta</taxon>
        <taxon>Embryophyta</taxon>
        <taxon>Tracheophyta</taxon>
        <taxon>Spermatophyta</taxon>
        <taxon>Magnoliopsida</taxon>
        <taxon>eudicotyledons</taxon>
        <taxon>Gunneridae</taxon>
        <taxon>Pentapetalae</taxon>
        <taxon>rosids</taxon>
        <taxon>fabids</taxon>
        <taxon>Rosales</taxon>
        <taxon>Moraceae</taxon>
        <taxon>Ficeae</taxon>
        <taxon>Ficus</taxon>
    </lineage>
</organism>
<dbReference type="AlphaFoldDB" id="A0AA87ZEQ3"/>
<feature type="region of interest" description="Disordered" evidence="1">
    <location>
        <begin position="104"/>
        <end position="127"/>
    </location>
</feature>
<comment type="caution">
    <text evidence="2">The sequence shown here is derived from an EMBL/GenBank/DDBJ whole genome shotgun (WGS) entry which is preliminary data.</text>
</comment>
<gene>
    <name evidence="2" type="ORF">TIFTF001_048394</name>
</gene>
<feature type="compositionally biased region" description="Basic and acidic residues" evidence="1">
    <location>
        <begin position="250"/>
        <end position="261"/>
    </location>
</feature>
<protein>
    <submittedName>
        <fullName evidence="2">Uncharacterized protein</fullName>
    </submittedName>
</protein>
<sequence length="261" mass="29354">MMPTEEELKDPCVAQLYLKNPKVVPQLPHKTPVTQPSIDTNPEWPEFQKEIRGQVDSMNKKLKDLKNGQKKSTKLLCIILKLLSNMNDNVEGKPPTMYHVSSKHKMNVQTDDSDALKTDSNDLSSGSQDDVLIDSDIGVVADMCVKAAMEFFNANKVIVCSSHSCCVPLSHEDVEREKEMASVECDKGEKDESNFILTRFTFVIYESLSRRGLRLSRLSQQRSGPMIEVGSPSNASTKLNYTLPSDLLDEPPKEKLEEFME</sequence>
<proteinExistence type="predicted"/>
<keyword evidence="3" id="KW-1185">Reference proteome</keyword>
<evidence type="ECO:0000313" key="2">
    <source>
        <dbReference type="EMBL" id="GMN34893.1"/>
    </source>
</evidence>